<evidence type="ECO:0000256" key="2">
    <source>
        <dbReference type="ARBA" id="ARBA00022801"/>
    </source>
</evidence>
<reference evidence="4 5" key="1">
    <citation type="journal article" date="2016" name="Nat. Commun.">
        <title>Thousands of microbial genomes shed light on interconnected biogeochemical processes in an aquifer system.</title>
        <authorList>
            <person name="Anantharaman K."/>
            <person name="Brown C.T."/>
            <person name="Hug L.A."/>
            <person name="Sharon I."/>
            <person name="Castelle C.J."/>
            <person name="Probst A.J."/>
            <person name="Thomas B.C."/>
            <person name="Singh A."/>
            <person name="Wilkins M.J."/>
            <person name="Karaoz U."/>
            <person name="Brodie E.L."/>
            <person name="Williams K.H."/>
            <person name="Hubbard S.S."/>
            <person name="Banfield J.F."/>
        </authorList>
    </citation>
    <scope>NUCLEOTIDE SEQUENCE [LARGE SCALE GENOMIC DNA]</scope>
</reference>
<protein>
    <recommendedName>
        <fullName evidence="3">Nudix hydrolase domain-containing protein</fullName>
    </recommendedName>
</protein>
<name>A0A1F4RQI0_UNCSA</name>
<dbReference type="SUPFAM" id="SSF55811">
    <property type="entry name" value="Nudix"/>
    <property type="match status" value="1"/>
</dbReference>
<dbReference type="Gene3D" id="3.90.79.10">
    <property type="entry name" value="Nucleoside Triphosphate Pyrophosphohydrolase"/>
    <property type="match status" value="1"/>
</dbReference>
<dbReference type="GO" id="GO:0016787">
    <property type="term" value="F:hydrolase activity"/>
    <property type="evidence" value="ECO:0007669"/>
    <property type="project" value="UniProtKB-KW"/>
</dbReference>
<dbReference type="InterPro" id="IPR015797">
    <property type="entry name" value="NUDIX_hydrolase-like_dom_sf"/>
</dbReference>
<organism evidence="4 5">
    <name type="scientific">candidate division WOR-1 bacterium RIFCSPLOWO2_12_FULL_45_9</name>
    <dbReference type="NCBI Taxonomy" id="1802568"/>
    <lineage>
        <taxon>Bacteria</taxon>
        <taxon>Bacillati</taxon>
        <taxon>Saganbacteria</taxon>
    </lineage>
</organism>
<gene>
    <name evidence="4" type="ORF">A3F86_00875</name>
</gene>
<dbReference type="PROSITE" id="PS00893">
    <property type="entry name" value="NUDIX_BOX"/>
    <property type="match status" value="1"/>
</dbReference>
<dbReference type="CDD" id="cd04688">
    <property type="entry name" value="NUDIX_Hydrolase"/>
    <property type="match status" value="1"/>
</dbReference>
<dbReference type="InterPro" id="IPR000086">
    <property type="entry name" value="NUDIX_hydrolase_dom"/>
</dbReference>
<keyword evidence="2" id="KW-0378">Hydrolase</keyword>
<dbReference type="InterPro" id="IPR020084">
    <property type="entry name" value="NUDIX_hydrolase_CS"/>
</dbReference>
<comment type="cofactor">
    <cofactor evidence="1">
        <name>Mg(2+)</name>
        <dbReference type="ChEBI" id="CHEBI:18420"/>
    </cofactor>
</comment>
<dbReference type="PROSITE" id="PS51462">
    <property type="entry name" value="NUDIX"/>
    <property type="match status" value="1"/>
</dbReference>
<dbReference type="Proteomes" id="UP000179095">
    <property type="component" value="Unassembled WGS sequence"/>
</dbReference>
<comment type="caution">
    <text evidence="4">The sequence shown here is derived from an EMBL/GenBank/DDBJ whole genome shotgun (WGS) entry which is preliminary data.</text>
</comment>
<sequence length="148" mass="17182">MEEDHVKYQSCIRPIVICLLQRDDDILVVEGKDTVKQTTFYRPPGGGIEFGETSVQAAQREILEEFGAEIHNVQYKGIIENIFEYQGRKMHELVFVCTAHFVDRVWYSKKKLKGQDGKGPFYAIWKSKQFFIKDAGRLVPDGLLYYLK</sequence>
<accession>A0A1F4RQI0</accession>
<dbReference type="PANTHER" id="PTHR43046:SF14">
    <property type="entry name" value="MUTT_NUDIX FAMILY PROTEIN"/>
    <property type="match status" value="1"/>
</dbReference>
<feature type="domain" description="Nudix hydrolase" evidence="3">
    <location>
        <begin position="10"/>
        <end position="137"/>
    </location>
</feature>
<evidence type="ECO:0000313" key="5">
    <source>
        <dbReference type="Proteomes" id="UP000179095"/>
    </source>
</evidence>
<proteinExistence type="predicted"/>
<evidence type="ECO:0000313" key="4">
    <source>
        <dbReference type="EMBL" id="OGC09733.1"/>
    </source>
</evidence>
<dbReference type="AlphaFoldDB" id="A0A1F4RQI0"/>
<evidence type="ECO:0000259" key="3">
    <source>
        <dbReference type="PROSITE" id="PS51462"/>
    </source>
</evidence>
<dbReference type="PANTHER" id="PTHR43046">
    <property type="entry name" value="GDP-MANNOSE MANNOSYL HYDROLASE"/>
    <property type="match status" value="1"/>
</dbReference>
<dbReference type="EMBL" id="METQ01000016">
    <property type="protein sequence ID" value="OGC09733.1"/>
    <property type="molecule type" value="Genomic_DNA"/>
</dbReference>
<dbReference type="Pfam" id="PF00293">
    <property type="entry name" value="NUDIX"/>
    <property type="match status" value="1"/>
</dbReference>
<evidence type="ECO:0000256" key="1">
    <source>
        <dbReference type="ARBA" id="ARBA00001946"/>
    </source>
</evidence>
<dbReference type="STRING" id="1802568.A3F86_00875"/>